<dbReference type="SUPFAM" id="SSF53756">
    <property type="entry name" value="UDP-Glycosyltransferase/glycogen phosphorylase"/>
    <property type="match status" value="1"/>
</dbReference>
<dbReference type="GO" id="GO:0016740">
    <property type="term" value="F:transferase activity"/>
    <property type="evidence" value="ECO:0007669"/>
    <property type="project" value="UniProtKB-KW"/>
</dbReference>
<dbReference type="RefSeq" id="WP_106563860.1">
    <property type="nucleotide sequence ID" value="NZ_PYAU01000001.1"/>
</dbReference>
<organism evidence="1 3">
    <name type="scientific">Labedella gwakjiensis</name>
    <dbReference type="NCBI Taxonomy" id="390269"/>
    <lineage>
        <taxon>Bacteria</taxon>
        <taxon>Bacillati</taxon>
        <taxon>Actinomycetota</taxon>
        <taxon>Actinomycetes</taxon>
        <taxon>Micrococcales</taxon>
        <taxon>Microbacteriaceae</taxon>
        <taxon>Labedella</taxon>
    </lineage>
</organism>
<dbReference type="Pfam" id="PF13692">
    <property type="entry name" value="Glyco_trans_1_4"/>
    <property type="match status" value="1"/>
</dbReference>
<keyword evidence="4" id="KW-1185">Reference proteome</keyword>
<name>A0A2P8GY74_9MICO</name>
<keyword evidence="1" id="KW-0808">Transferase</keyword>
<dbReference type="Proteomes" id="UP000241203">
    <property type="component" value="Unassembled WGS sequence"/>
</dbReference>
<gene>
    <name evidence="1" type="ORF">CLV49_2550</name>
    <name evidence="2" type="ORF">ELQ93_06475</name>
</gene>
<evidence type="ECO:0000313" key="4">
    <source>
        <dbReference type="Proteomes" id="UP000268291"/>
    </source>
</evidence>
<reference evidence="2 4" key="2">
    <citation type="submission" date="2018-12" db="EMBL/GenBank/DDBJ databases">
        <authorList>
            <person name="hu s."/>
            <person name="Xu Y."/>
            <person name="Xu B."/>
            <person name="Li F."/>
        </authorList>
    </citation>
    <scope>NUCLEOTIDE SEQUENCE [LARGE SCALE GENOMIC DNA]</scope>
    <source>
        <strain evidence="2 4">KSW2-17</strain>
    </source>
</reference>
<dbReference type="OrthoDB" id="9790710at2"/>
<dbReference type="EMBL" id="RZGY01000001">
    <property type="protein sequence ID" value="RUQ86617.1"/>
    <property type="molecule type" value="Genomic_DNA"/>
</dbReference>
<dbReference type="EMBL" id="PYAU01000001">
    <property type="protein sequence ID" value="PSL38920.1"/>
    <property type="molecule type" value="Genomic_DNA"/>
</dbReference>
<evidence type="ECO:0000313" key="1">
    <source>
        <dbReference type="EMBL" id="PSL38920.1"/>
    </source>
</evidence>
<evidence type="ECO:0000313" key="3">
    <source>
        <dbReference type="Proteomes" id="UP000241203"/>
    </source>
</evidence>
<protein>
    <submittedName>
        <fullName evidence="1 2">Glycosyltransferase</fullName>
    </submittedName>
</protein>
<dbReference type="Gene3D" id="3.40.50.2000">
    <property type="entry name" value="Glycogen Phosphorylase B"/>
    <property type="match status" value="1"/>
</dbReference>
<dbReference type="AlphaFoldDB" id="A0A2P8GY74"/>
<comment type="caution">
    <text evidence="1">The sequence shown here is derived from an EMBL/GenBank/DDBJ whole genome shotgun (WGS) entry which is preliminary data.</text>
</comment>
<dbReference type="Proteomes" id="UP000268291">
    <property type="component" value="Unassembled WGS sequence"/>
</dbReference>
<accession>A0A2P8GY74</accession>
<sequence>MSELPIRPAVVYFAIRDVEYPRNSRLRSHLMGCGFDVRPVPAAVGRNRLVKLATNIAHLWKESRQAKVVVLSEFSLPYAIVTWAVARSVGAIHVVDGFIGLHETEIEDRHNASARSLKARVYRLIDLIARKFADVFLIDTEVRAAAVRPFIRRNATALSLPVGAPPWATPVKSDTEVPPLRVLYYGNHVPLHGLEFVVAAVASLPSNLHVQLTLVGDVAKSSHLVKTNAGGVEERFIIRPPVAPEELRAVIAEHQVVLGVFGESIKAEGVIANKVWQGLSCDRLVVTRHSRALSEIEPLVGEKLLTVSPGSPADIASALTQVSMSYRPDHDAGIANRLEAYVTQRFDLLIGELERRGVRAMSTSADAGRK</sequence>
<evidence type="ECO:0000313" key="2">
    <source>
        <dbReference type="EMBL" id="RUQ86617.1"/>
    </source>
</evidence>
<reference evidence="1 3" key="1">
    <citation type="submission" date="2018-03" db="EMBL/GenBank/DDBJ databases">
        <title>Genomic Encyclopedia of Archaeal and Bacterial Type Strains, Phase II (KMG-II): from individual species to whole genera.</title>
        <authorList>
            <person name="Goeker M."/>
        </authorList>
    </citation>
    <scope>NUCLEOTIDE SEQUENCE [LARGE SCALE GENOMIC DNA]</scope>
    <source>
        <strain evidence="1 3">DSM 21548</strain>
    </source>
</reference>
<proteinExistence type="predicted"/>